<dbReference type="PANTHER" id="PTHR33116">
    <property type="entry name" value="REVERSE TRANSCRIPTASE ZINC-BINDING DOMAIN-CONTAINING PROTEIN-RELATED-RELATED"/>
    <property type="match status" value="1"/>
</dbReference>
<dbReference type="AlphaFoldDB" id="A0AAF0T4R3"/>
<organism evidence="1 2">
    <name type="scientific">Solanum verrucosum</name>
    <dbReference type="NCBI Taxonomy" id="315347"/>
    <lineage>
        <taxon>Eukaryota</taxon>
        <taxon>Viridiplantae</taxon>
        <taxon>Streptophyta</taxon>
        <taxon>Embryophyta</taxon>
        <taxon>Tracheophyta</taxon>
        <taxon>Spermatophyta</taxon>
        <taxon>Magnoliopsida</taxon>
        <taxon>eudicotyledons</taxon>
        <taxon>Gunneridae</taxon>
        <taxon>Pentapetalae</taxon>
        <taxon>asterids</taxon>
        <taxon>lamiids</taxon>
        <taxon>Solanales</taxon>
        <taxon>Solanaceae</taxon>
        <taxon>Solanoideae</taxon>
        <taxon>Solaneae</taxon>
        <taxon>Solanum</taxon>
    </lineage>
</organism>
<sequence length="82" mass="9693">MDTQVEILQKLGFSQGLLPFKYLGVPLSTKRVSILQYQPLIDKIMHRVQSWTFRFLSYARRAQLIKSVLFSIQVFWSQVFII</sequence>
<name>A0AAF0T4R3_SOLVR</name>
<evidence type="ECO:0008006" key="3">
    <source>
        <dbReference type="Google" id="ProtNLM"/>
    </source>
</evidence>
<proteinExistence type="predicted"/>
<accession>A0AAF0T4R3</accession>
<dbReference type="PANTHER" id="PTHR33116:SF66">
    <property type="entry name" value="REVERSE TRANSCRIPTASE ZINC-BINDING DOMAIN-CONTAINING PROTEIN"/>
    <property type="match status" value="1"/>
</dbReference>
<evidence type="ECO:0000313" key="2">
    <source>
        <dbReference type="Proteomes" id="UP001234989"/>
    </source>
</evidence>
<gene>
    <name evidence="1" type="ORF">MTR67_001072</name>
</gene>
<protein>
    <recommendedName>
        <fullName evidence="3">Reverse transcriptase</fullName>
    </recommendedName>
</protein>
<keyword evidence="2" id="KW-1185">Reference proteome</keyword>
<reference evidence="1" key="1">
    <citation type="submission" date="2023-08" db="EMBL/GenBank/DDBJ databases">
        <title>A de novo genome assembly of Solanum verrucosum Schlechtendal, a Mexican diploid species geographically isolated from the other diploid A-genome species in potato relatives.</title>
        <authorList>
            <person name="Hosaka K."/>
        </authorList>
    </citation>
    <scope>NUCLEOTIDE SEQUENCE</scope>
    <source>
        <tissue evidence="1">Young leaves</tissue>
    </source>
</reference>
<evidence type="ECO:0000313" key="1">
    <source>
        <dbReference type="EMBL" id="WMV07687.1"/>
    </source>
</evidence>
<dbReference type="EMBL" id="CP133612">
    <property type="protein sequence ID" value="WMV07687.1"/>
    <property type="molecule type" value="Genomic_DNA"/>
</dbReference>
<dbReference type="Proteomes" id="UP001234989">
    <property type="component" value="Chromosome 1"/>
</dbReference>